<gene>
    <name evidence="3" type="ordered locus">BCG9842_A0094</name>
</gene>
<evidence type="ECO:0000259" key="2">
    <source>
        <dbReference type="Pfam" id="PF13205"/>
    </source>
</evidence>
<evidence type="ECO:0000313" key="4">
    <source>
        <dbReference type="Proteomes" id="UP000006744"/>
    </source>
</evidence>
<dbReference type="Proteomes" id="UP000006744">
    <property type="component" value="Plasmid pG9842_140"/>
</dbReference>
<feature type="domain" description="SbsA Ig-like" evidence="2">
    <location>
        <begin position="6"/>
        <end position="105"/>
    </location>
</feature>
<keyword evidence="1" id="KW-0732">Signal</keyword>
<keyword evidence="3" id="KW-0614">Plasmid</keyword>
<dbReference type="AlphaFoldDB" id="B7IZG7"/>
<evidence type="ECO:0000313" key="3">
    <source>
        <dbReference type="EMBL" id="ACK98784.1"/>
    </source>
</evidence>
<geneLocation type="plasmid" evidence="3 4">
    <name>pG9842_140</name>
</geneLocation>
<dbReference type="Pfam" id="PF13205">
    <property type="entry name" value="Big_5"/>
    <property type="match status" value="1"/>
</dbReference>
<dbReference type="InterPro" id="IPR032812">
    <property type="entry name" value="SbsA_Ig"/>
</dbReference>
<dbReference type="KEGG" id="bcg:BCG9842_A0094"/>
<dbReference type="RefSeq" id="WP_000061857.1">
    <property type="nucleotide sequence ID" value="NC_011774.1"/>
</dbReference>
<evidence type="ECO:0000256" key="1">
    <source>
        <dbReference type="ARBA" id="ARBA00022729"/>
    </source>
</evidence>
<name>B7IZG7_BACC2</name>
<reference evidence="3 4" key="1">
    <citation type="submission" date="2008-10" db="EMBL/GenBank/DDBJ databases">
        <title>Genome sequence of Bacillus cereus G9842.</title>
        <authorList>
            <person name="Dodson R.J."/>
            <person name="Durkin A.S."/>
            <person name="Rosovitz M.J."/>
            <person name="Rasko D.A."/>
            <person name="Hoffmaster A."/>
            <person name="Ravel J."/>
            <person name="Sutton G."/>
        </authorList>
    </citation>
    <scope>NUCLEOTIDE SEQUENCE [LARGE SCALE GENOMIC DNA]</scope>
    <source>
        <strain evidence="3 4">G9842</strain>
        <plasmid evidence="3 4">pG9842_140</plasmid>
    </source>
</reference>
<organism evidence="3 4">
    <name type="scientific">Bacillus cereus (strain G9842)</name>
    <dbReference type="NCBI Taxonomy" id="405531"/>
    <lineage>
        <taxon>Bacteria</taxon>
        <taxon>Bacillati</taxon>
        <taxon>Bacillota</taxon>
        <taxon>Bacilli</taxon>
        <taxon>Bacillales</taxon>
        <taxon>Bacillaceae</taxon>
        <taxon>Bacillus</taxon>
        <taxon>Bacillus cereus group</taxon>
    </lineage>
</organism>
<dbReference type="HOGENOM" id="CLU_893246_0_0_9"/>
<sequence>MSMIYKTLPHHMQDEVHLDQEIEIIFMLDINVNSLRQENIILINLKGKKVEPVTFTYNRKVLKVKPLNILNPDSHYQLQLIGRENGIKDITGRIMAETYELEFYTKNMVSVKPPIILKPKDLSIITKKPEYHLTKIEEALYYELQISMSNTFNNLVWPQNSEKVYLLEDETSVKLDISYKQAQYYVRARSVDCKGICSSWSKPISFYFDGEIDSNIQTSKKEEFRGMDDKEDVILQTFTRAVNQEQLKNLQEALWDSDNKFSPKLSVTEVFPKNKSVNNPLDSFQKVIIKFSEELDINTVNTASCYILVERT</sequence>
<protein>
    <recommendedName>
        <fullName evidence="2">SbsA Ig-like domain-containing protein</fullName>
    </recommendedName>
</protein>
<dbReference type="Gene3D" id="2.60.40.10">
    <property type="entry name" value="Immunoglobulins"/>
    <property type="match status" value="1"/>
</dbReference>
<dbReference type="InterPro" id="IPR013783">
    <property type="entry name" value="Ig-like_fold"/>
</dbReference>
<proteinExistence type="predicted"/>
<dbReference type="EMBL" id="CP001188">
    <property type="protein sequence ID" value="ACK98784.1"/>
    <property type="molecule type" value="Genomic_DNA"/>
</dbReference>
<accession>B7IZG7</accession>